<feature type="signal peptide" evidence="1">
    <location>
        <begin position="1"/>
        <end position="20"/>
    </location>
</feature>
<evidence type="ECO:0000313" key="3">
    <source>
        <dbReference type="Proteomes" id="UP000827892"/>
    </source>
</evidence>
<protein>
    <submittedName>
        <fullName evidence="2">Uncharacterized protein</fullName>
    </submittedName>
</protein>
<dbReference type="AlphaFoldDB" id="A0AAE8ZM15"/>
<gene>
    <name evidence="2" type="ORF">L3Y34_010666</name>
</gene>
<evidence type="ECO:0000313" key="2">
    <source>
        <dbReference type="EMBL" id="ULT80242.1"/>
    </source>
</evidence>
<dbReference type="EMBL" id="CP090896">
    <property type="protein sequence ID" value="ULT80242.1"/>
    <property type="molecule type" value="Genomic_DNA"/>
</dbReference>
<keyword evidence="1" id="KW-0732">Signal</keyword>
<organism evidence="2 3">
    <name type="scientific">Caenorhabditis briggsae</name>
    <dbReference type="NCBI Taxonomy" id="6238"/>
    <lineage>
        <taxon>Eukaryota</taxon>
        <taxon>Metazoa</taxon>
        <taxon>Ecdysozoa</taxon>
        <taxon>Nematoda</taxon>
        <taxon>Chromadorea</taxon>
        <taxon>Rhabditida</taxon>
        <taxon>Rhabditina</taxon>
        <taxon>Rhabditomorpha</taxon>
        <taxon>Rhabditoidea</taxon>
        <taxon>Rhabditidae</taxon>
        <taxon>Peloderinae</taxon>
        <taxon>Caenorhabditis</taxon>
    </lineage>
</organism>
<name>A0AAE8ZM15_CAEBR</name>
<dbReference type="Proteomes" id="UP000827892">
    <property type="component" value="Chromosome X"/>
</dbReference>
<sequence>MRIYLLGPMLLLLMLVLLSAQTELSVRGKFECYQEFTFKIGLQEFESDSWHVIVVNEGTSVNNTAEFAISGNTTNPGHFQTEQQVALVVIHTCNPNNTSETARKFLRGLSFGKKKIVINKFNWDLHLARFEDYYDF</sequence>
<feature type="chain" id="PRO_5042251322" evidence="1">
    <location>
        <begin position="21"/>
        <end position="136"/>
    </location>
</feature>
<accession>A0AAE8ZM15</accession>
<reference evidence="2 3" key="1">
    <citation type="submission" date="2022-05" db="EMBL/GenBank/DDBJ databases">
        <title>Chromosome-level reference genomes for two strains of Caenorhabditis briggsae: an improved platform for comparative genomics.</title>
        <authorList>
            <person name="Stevens L."/>
            <person name="Andersen E.C."/>
        </authorList>
    </citation>
    <scope>NUCLEOTIDE SEQUENCE [LARGE SCALE GENOMIC DNA]</scope>
    <source>
        <strain evidence="2">QX1410_ONT</strain>
        <tissue evidence="2">Whole-organism</tissue>
    </source>
</reference>
<proteinExistence type="predicted"/>
<evidence type="ECO:0000256" key="1">
    <source>
        <dbReference type="SAM" id="SignalP"/>
    </source>
</evidence>